<keyword evidence="4 8" id="KW-0812">Transmembrane</keyword>
<feature type="transmembrane region" description="Helical" evidence="8">
    <location>
        <begin position="18"/>
        <end position="42"/>
    </location>
</feature>
<organism evidence="11">
    <name type="scientific">hydrothermal vent metagenome</name>
    <dbReference type="NCBI Taxonomy" id="652676"/>
    <lineage>
        <taxon>unclassified sequences</taxon>
        <taxon>metagenomes</taxon>
        <taxon>ecological metagenomes</taxon>
    </lineage>
</organism>
<feature type="transmembrane region" description="Helical" evidence="8">
    <location>
        <begin position="116"/>
        <end position="139"/>
    </location>
</feature>
<evidence type="ECO:0000256" key="4">
    <source>
        <dbReference type="ARBA" id="ARBA00022692"/>
    </source>
</evidence>
<protein>
    <submittedName>
        <fullName evidence="11">Cobalt-zinc-cadmium resistance protein CzcD</fullName>
    </submittedName>
</protein>
<feature type="domain" description="Cation efflux protein cytoplasmic" evidence="10">
    <location>
        <begin position="213"/>
        <end position="288"/>
    </location>
</feature>
<evidence type="ECO:0000313" key="11">
    <source>
        <dbReference type="EMBL" id="VAX24260.1"/>
    </source>
</evidence>
<evidence type="ECO:0000256" key="5">
    <source>
        <dbReference type="ARBA" id="ARBA00022989"/>
    </source>
</evidence>
<dbReference type="InterPro" id="IPR002524">
    <property type="entry name" value="Cation_efflux"/>
</dbReference>
<dbReference type="SUPFAM" id="SSF161111">
    <property type="entry name" value="Cation efflux protein transmembrane domain-like"/>
    <property type="match status" value="1"/>
</dbReference>
<comment type="similarity">
    <text evidence="2">Belongs to the cation diffusion facilitator (CDF) transporter (TC 2.A.4) family. SLC30A subfamily.</text>
</comment>
<comment type="subcellular location">
    <subcellularLocation>
        <location evidence="1">Membrane</location>
        <topology evidence="1">Multi-pass membrane protein</topology>
    </subcellularLocation>
</comment>
<evidence type="ECO:0000256" key="1">
    <source>
        <dbReference type="ARBA" id="ARBA00004141"/>
    </source>
</evidence>
<evidence type="ECO:0000256" key="6">
    <source>
        <dbReference type="ARBA" id="ARBA00023065"/>
    </source>
</evidence>
<dbReference type="GO" id="GO:0005385">
    <property type="term" value="F:zinc ion transmembrane transporter activity"/>
    <property type="evidence" value="ECO:0007669"/>
    <property type="project" value="TreeGrafter"/>
</dbReference>
<feature type="domain" description="Cation efflux protein transmembrane" evidence="9">
    <location>
        <begin position="18"/>
        <end position="209"/>
    </location>
</feature>
<feature type="transmembrane region" description="Helical" evidence="8">
    <location>
        <begin position="178"/>
        <end position="194"/>
    </location>
</feature>
<proteinExistence type="inferred from homology"/>
<dbReference type="Pfam" id="PF16916">
    <property type="entry name" value="ZT_dimer"/>
    <property type="match status" value="1"/>
</dbReference>
<feature type="transmembrane region" description="Helical" evidence="8">
    <location>
        <begin position="85"/>
        <end position="104"/>
    </location>
</feature>
<sequence length="301" mass="33803">MGHSHDHSHSSETSGTRLFITILLNFTITIAEIIGGIISGSLSLISDAMHNFSDGIAVIISYIAIRLNKKPKDYRFTFGYKRAEILAAVFNASVLIGISLYLFFEAYNRFVNPEPIKGSIMIIVASVGLAANIAGTLLLKSGAKENMNIRSAYLHLFSDAISSVGVIIGGVFIYYYKIYWIDPVITVLISLYIIKESWEIVKEAIRILMMGAPDEVSLDKIEVEIDKIDGIESIHHVHLWKVNEKDIHFEAHVKVEDMTVSKTELLLEEVEKSLHDKFDINHVTLQFECNRCDVEELVSEN</sequence>
<dbReference type="InterPro" id="IPR036837">
    <property type="entry name" value="Cation_efflux_CTD_sf"/>
</dbReference>
<evidence type="ECO:0000259" key="10">
    <source>
        <dbReference type="Pfam" id="PF16916"/>
    </source>
</evidence>
<dbReference type="Gene3D" id="1.20.1510.10">
    <property type="entry name" value="Cation efflux protein transmembrane domain"/>
    <property type="match status" value="1"/>
</dbReference>
<reference evidence="11" key="1">
    <citation type="submission" date="2018-06" db="EMBL/GenBank/DDBJ databases">
        <authorList>
            <person name="Zhirakovskaya E."/>
        </authorList>
    </citation>
    <scope>NUCLEOTIDE SEQUENCE</scope>
</reference>
<evidence type="ECO:0000256" key="2">
    <source>
        <dbReference type="ARBA" id="ARBA00008873"/>
    </source>
</evidence>
<keyword evidence="6" id="KW-0406">Ion transport</keyword>
<evidence type="ECO:0000259" key="9">
    <source>
        <dbReference type="Pfam" id="PF01545"/>
    </source>
</evidence>
<dbReference type="Pfam" id="PF01545">
    <property type="entry name" value="Cation_efflux"/>
    <property type="match status" value="1"/>
</dbReference>
<dbReference type="InterPro" id="IPR050681">
    <property type="entry name" value="CDF/SLC30A"/>
</dbReference>
<dbReference type="Gene3D" id="3.30.70.1350">
    <property type="entry name" value="Cation efflux protein, cytoplasmic domain"/>
    <property type="match status" value="1"/>
</dbReference>
<dbReference type="SUPFAM" id="SSF160240">
    <property type="entry name" value="Cation efflux protein cytoplasmic domain-like"/>
    <property type="match status" value="1"/>
</dbReference>
<evidence type="ECO:0000256" key="8">
    <source>
        <dbReference type="SAM" id="Phobius"/>
    </source>
</evidence>
<name>A0A3B1CNK3_9ZZZZ</name>
<dbReference type="PANTHER" id="PTHR11562">
    <property type="entry name" value="CATION EFFLUX PROTEIN/ ZINC TRANSPORTER"/>
    <property type="match status" value="1"/>
</dbReference>
<dbReference type="InterPro" id="IPR027469">
    <property type="entry name" value="Cation_efflux_TMD_sf"/>
</dbReference>
<evidence type="ECO:0000256" key="7">
    <source>
        <dbReference type="ARBA" id="ARBA00023136"/>
    </source>
</evidence>
<dbReference type="InterPro" id="IPR058533">
    <property type="entry name" value="Cation_efflux_TM"/>
</dbReference>
<keyword evidence="3" id="KW-0813">Transport</keyword>
<accession>A0A3B1CNK3</accession>
<keyword evidence="7 8" id="KW-0472">Membrane</keyword>
<dbReference type="NCBIfam" id="TIGR01297">
    <property type="entry name" value="CDF"/>
    <property type="match status" value="1"/>
</dbReference>
<keyword evidence="5 8" id="KW-1133">Transmembrane helix</keyword>
<dbReference type="PANTHER" id="PTHR11562:SF17">
    <property type="entry name" value="RE54080P-RELATED"/>
    <property type="match status" value="1"/>
</dbReference>
<gene>
    <name evidence="11" type="ORF">MNBD_IGNAVI01-2626</name>
</gene>
<evidence type="ECO:0000256" key="3">
    <source>
        <dbReference type="ARBA" id="ARBA00022448"/>
    </source>
</evidence>
<dbReference type="AlphaFoldDB" id="A0A3B1CNK3"/>
<dbReference type="GO" id="GO:0005886">
    <property type="term" value="C:plasma membrane"/>
    <property type="evidence" value="ECO:0007669"/>
    <property type="project" value="TreeGrafter"/>
</dbReference>
<feature type="transmembrane region" description="Helical" evidence="8">
    <location>
        <begin position="151"/>
        <end position="172"/>
    </location>
</feature>
<dbReference type="InterPro" id="IPR027470">
    <property type="entry name" value="Cation_efflux_CTD"/>
</dbReference>
<dbReference type="EMBL" id="UOGD01000270">
    <property type="protein sequence ID" value="VAX24260.1"/>
    <property type="molecule type" value="Genomic_DNA"/>
</dbReference>